<comment type="caution">
    <text evidence="1">The sequence shown here is derived from an EMBL/GenBank/DDBJ whole genome shotgun (WGS) entry which is preliminary data.</text>
</comment>
<dbReference type="Proteomes" id="UP000606974">
    <property type="component" value="Unassembled WGS sequence"/>
</dbReference>
<proteinExistence type="predicted"/>
<gene>
    <name evidence="1" type="ORF">GJ744_001988</name>
</gene>
<dbReference type="AlphaFoldDB" id="A0A8H7ABV3"/>
<sequence length="106" mass="11914">MLKPGTPLVRKVDITKLLDGLEDGEYKVRMQPKGCRWWHGEVEAGDDGKVPASLCKVLVPPLMLESMDEIGIRIKIAIGRILLVRYCRMDHPNRPDVSRRLGAPTP</sequence>
<evidence type="ECO:0000313" key="1">
    <source>
        <dbReference type="EMBL" id="KAF7504634.1"/>
    </source>
</evidence>
<evidence type="ECO:0000313" key="2">
    <source>
        <dbReference type="Proteomes" id="UP000606974"/>
    </source>
</evidence>
<organism evidence="1 2">
    <name type="scientific">Endocarpon pusillum</name>
    <dbReference type="NCBI Taxonomy" id="364733"/>
    <lineage>
        <taxon>Eukaryota</taxon>
        <taxon>Fungi</taxon>
        <taxon>Dikarya</taxon>
        <taxon>Ascomycota</taxon>
        <taxon>Pezizomycotina</taxon>
        <taxon>Eurotiomycetes</taxon>
        <taxon>Chaetothyriomycetidae</taxon>
        <taxon>Verrucariales</taxon>
        <taxon>Verrucariaceae</taxon>
        <taxon>Endocarpon</taxon>
    </lineage>
</organism>
<dbReference type="EMBL" id="JAACFV010000131">
    <property type="protein sequence ID" value="KAF7504634.1"/>
    <property type="molecule type" value="Genomic_DNA"/>
</dbReference>
<reference evidence="1" key="1">
    <citation type="submission" date="2020-02" db="EMBL/GenBank/DDBJ databases">
        <authorList>
            <person name="Palmer J.M."/>
        </authorList>
    </citation>
    <scope>NUCLEOTIDE SEQUENCE</scope>
    <source>
        <strain evidence="1">EPUS1.4</strain>
        <tissue evidence="1">Thallus</tissue>
    </source>
</reference>
<dbReference type="OrthoDB" id="5272229at2759"/>
<name>A0A8H7ABV3_9EURO</name>
<protein>
    <submittedName>
        <fullName evidence="1">Uncharacterized protein</fullName>
    </submittedName>
</protein>
<keyword evidence="2" id="KW-1185">Reference proteome</keyword>
<accession>A0A8H7ABV3</accession>